<dbReference type="OrthoDB" id="5518255at2"/>
<evidence type="ECO:0008006" key="4">
    <source>
        <dbReference type="Google" id="ProtNLM"/>
    </source>
</evidence>
<accession>A0A1T4WCG3</accession>
<feature type="signal peptide" evidence="1">
    <location>
        <begin position="1"/>
        <end position="23"/>
    </location>
</feature>
<dbReference type="Proteomes" id="UP000189733">
    <property type="component" value="Unassembled WGS sequence"/>
</dbReference>
<name>A0A1T4WCG3_9BACT</name>
<keyword evidence="3" id="KW-1185">Reference proteome</keyword>
<dbReference type="PROSITE" id="PS51257">
    <property type="entry name" value="PROKAR_LIPOPROTEIN"/>
    <property type="match status" value="1"/>
</dbReference>
<reference evidence="2 3" key="1">
    <citation type="submission" date="2017-02" db="EMBL/GenBank/DDBJ databases">
        <authorList>
            <person name="Peterson S.W."/>
        </authorList>
    </citation>
    <scope>NUCLEOTIDE SEQUENCE [LARGE SCALE GENOMIC DNA]</scope>
    <source>
        <strain evidence="2 3">DSM 18034</strain>
    </source>
</reference>
<dbReference type="RefSeq" id="WP_078685297.1">
    <property type="nucleotide sequence ID" value="NZ_FUYA01000006.1"/>
</dbReference>
<feature type="chain" id="PRO_5012188341" description="Lipoprotein" evidence="1">
    <location>
        <begin position="24"/>
        <end position="204"/>
    </location>
</feature>
<dbReference type="STRING" id="1121442.SAMN02745702_02018"/>
<sequence>MKKVRRNALILACFACLALASCANQSQQALEFIWPGLMDQYVETSDEWTRTETLYNGIDREAEVRVLLKSDAWRRSFTDHWADVYALEPAAKQKFLDDQLAAHKVGTDFVVAVESSKKDLRSLDTRMRNWRVVAIQNGKVFLPVDLRRVNYDAWPPEKLAAFYPHYNRWQKYFLIRFQPLSEGPVRLLVSGPAGRLAFDWEHYK</sequence>
<proteinExistence type="predicted"/>
<organism evidence="2 3">
    <name type="scientific">Desulfobaculum bizertense DSM 18034</name>
    <dbReference type="NCBI Taxonomy" id="1121442"/>
    <lineage>
        <taxon>Bacteria</taxon>
        <taxon>Pseudomonadati</taxon>
        <taxon>Thermodesulfobacteriota</taxon>
        <taxon>Desulfovibrionia</taxon>
        <taxon>Desulfovibrionales</taxon>
        <taxon>Desulfovibrionaceae</taxon>
        <taxon>Desulfobaculum</taxon>
    </lineage>
</organism>
<keyword evidence="1" id="KW-0732">Signal</keyword>
<dbReference type="AlphaFoldDB" id="A0A1T4WCG3"/>
<evidence type="ECO:0000313" key="3">
    <source>
        <dbReference type="Proteomes" id="UP000189733"/>
    </source>
</evidence>
<gene>
    <name evidence="2" type="ORF">SAMN02745702_02018</name>
</gene>
<evidence type="ECO:0000256" key="1">
    <source>
        <dbReference type="SAM" id="SignalP"/>
    </source>
</evidence>
<protein>
    <recommendedName>
        <fullName evidence="4">Lipoprotein</fullName>
    </recommendedName>
</protein>
<evidence type="ECO:0000313" key="2">
    <source>
        <dbReference type="EMBL" id="SKA74728.1"/>
    </source>
</evidence>
<dbReference type="EMBL" id="FUYA01000006">
    <property type="protein sequence ID" value="SKA74728.1"/>
    <property type="molecule type" value="Genomic_DNA"/>
</dbReference>